<keyword evidence="3" id="KW-1185">Reference proteome</keyword>
<feature type="transmembrane region" description="Helical" evidence="1">
    <location>
        <begin position="174"/>
        <end position="202"/>
    </location>
</feature>
<dbReference type="RefSeq" id="WP_132691419.1">
    <property type="nucleotide sequence ID" value="NZ_SKBU01000016.1"/>
</dbReference>
<dbReference type="InterPro" id="IPR018650">
    <property type="entry name" value="STSV1_Orf64"/>
</dbReference>
<comment type="caution">
    <text evidence="2">The sequence shown here is derived from an EMBL/GenBank/DDBJ whole genome shotgun (WGS) entry which is preliminary data.</text>
</comment>
<dbReference type="Proteomes" id="UP000295244">
    <property type="component" value="Unassembled WGS sequence"/>
</dbReference>
<feature type="transmembrane region" description="Helical" evidence="1">
    <location>
        <begin position="115"/>
        <end position="138"/>
    </location>
</feature>
<dbReference type="Pfam" id="PF09852">
    <property type="entry name" value="DUF2079"/>
    <property type="match status" value="1"/>
</dbReference>
<feature type="transmembrane region" description="Helical" evidence="1">
    <location>
        <begin position="368"/>
        <end position="386"/>
    </location>
</feature>
<sequence length="507" mass="57377">MSRKALRRLAYPKPGAFVLFFALLYSVLFVFLSIYKHEIYASSRFDLGNMDQAVWNSARGDILEATDETGEISSRLKNHADFLLLAFVPFYWIYESPYWLLIVQAITVGLGAIPLYWLCLRFLGRQWPAAFIAVAYLFNPGLQAANLFDFHAQMMAGTLLLFAFHYLLERRLKLFLLFAVLAALAKEEIVLLVAMMGLYAVWPLKRPKWGIPIFLAGTAYFLFVMKVLIPAFNPDGDTSELVGVRYEAFGGSITGVLRTALTDPFFMLGYALSGARLQYILQLLGLAGGFAVFSPLVLAIPLPELAINVLSQRPQMVSIRYHYSAPIIPFVYLATAAGLYNVLRFALWLRARNRFPGPRMRRLISRELLVERVPLLVALFILLMNVQMNYEIGPLPWFHSPENHSSVIDPPAPEHLEALDGAVARIPPEASVSASNWIGPHLAHRDYLYLFPLIKDADYVVVDERKPGYDTFVEPVVALQSVRNLREDDSYELIYSENGVLVFERRP</sequence>
<feature type="transmembrane region" description="Helical" evidence="1">
    <location>
        <begin position="323"/>
        <end position="347"/>
    </location>
</feature>
<gene>
    <name evidence="2" type="ORF">E0L93_09805</name>
</gene>
<feature type="transmembrane region" description="Helical" evidence="1">
    <location>
        <begin position="209"/>
        <end position="229"/>
    </location>
</feature>
<feature type="transmembrane region" description="Helical" evidence="1">
    <location>
        <begin position="279"/>
        <end position="303"/>
    </location>
</feature>
<evidence type="ECO:0000313" key="3">
    <source>
        <dbReference type="Proteomes" id="UP000295244"/>
    </source>
</evidence>
<keyword evidence="1" id="KW-1133">Transmembrane helix</keyword>
<dbReference type="EMBL" id="SKBU01000016">
    <property type="protein sequence ID" value="TCJ16412.1"/>
    <property type="molecule type" value="Genomic_DNA"/>
</dbReference>
<proteinExistence type="predicted"/>
<organism evidence="2 3">
    <name type="scientific">Rubrobacter taiwanensis</name>
    <dbReference type="NCBI Taxonomy" id="185139"/>
    <lineage>
        <taxon>Bacteria</taxon>
        <taxon>Bacillati</taxon>
        <taxon>Actinomycetota</taxon>
        <taxon>Rubrobacteria</taxon>
        <taxon>Rubrobacterales</taxon>
        <taxon>Rubrobacteraceae</taxon>
        <taxon>Rubrobacter</taxon>
    </lineage>
</organism>
<evidence type="ECO:0000313" key="2">
    <source>
        <dbReference type="EMBL" id="TCJ16412.1"/>
    </source>
</evidence>
<feature type="transmembrane region" description="Helical" evidence="1">
    <location>
        <begin position="150"/>
        <end position="168"/>
    </location>
</feature>
<evidence type="ECO:0000256" key="1">
    <source>
        <dbReference type="SAM" id="Phobius"/>
    </source>
</evidence>
<name>A0A4V2NW92_9ACTN</name>
<dbReference type="AlphaFoldDB" id="A0A4V2NW92"/>
<protein>
    <submittedName>
        <fullName evidence="2">DUF2079 domain-containing protein</fullName>
    </submittedName>
</protein>
<accession>A0A4V2NW92</accession>
<keyword evidence="1" id="KW-0472">Membrane</keyword>
<feature type="transmembrane region" description="Helical" evidence="1">
    <location>
        <begin position="16"/>
        <end position="35"/>
    </location>
</feature>
<dbReference type="OrthoDB" id="5240834at2"/>
<reference evidence="2 3" key="1">
    <citation type="submission" date="2019-03" db="EMBL/GenBank/DDBJ databases">
        <title>Whole genome sequence of a novel Rubrobacter taiwanensis strain, isolated from Yellowstone National Park.</title>
        <authorList>
            <person name="Freed S."/>
            <person name="Ramaley R.F."/>
            <person name="Kyndt J.A."/>
        </authorList>
    </citation>
    <scope>NUCLEOTIDE SEQUENCE [LARGE SCALE GENOMIC DNA]</scope>
    <source>
        <strain evidence="2 3">Yellowstone</strain>
    </source>
</reference>
<keyword evidence="1" id="KW-0812">Transmembrane</keyword>